<dbReference type="InterPro" id="IPR000014">
    <property type="entry name" value="PAS"/>
</dbReference>
<dbReference type="GO" id="GO:0016020">
    <property type="term" value="C:membrane"/>
    <property type="evidence" value="ECO:0007669"/>
    <property type="project" value="UniProtKB-SubCell"/>
</dbReference>
<dbReference type="RefSeq" id="WP_092658507.1">
    <property type="nucleotide sequence ID" value="NZ_FOCX01000004.1"/>
</dbReference>
<dbReference type="OrthoDB" id="3369at2157"/>
<evidence type="ECO:0000313" key="15">
    <source>
        <dbReference type="Proteomes" id="UP000198775"/>
    </source>
</evidence>
<keyword evidence="5 12" id="KW-0812">Transmembrane</keyword>
<feature type="transmembrane region" description="Helical" evidence="12">
    <location>
        <begin position="178"/>
        <end position="197"/>
    </location>
</feature>
<evidence type="ECO:0000256" key="11">
    <source>
        <dbReference type="ARBA" id="ARBA00023136"/>
    </source>
</evidence>
<dbReference type="InterPro" id="IPR003594">
    <property type="entry name" value="HATPase_dom"/>
</dbReference>
<feature type="domain" description="Histidine kinase" evidence="13">
    <location>
        <begin position="359"/>
        <end position="561"/>
    </location>
</feature>
<keyword evidence="8" id="KW-0067">ATP-binding</keyword>
<dbReference type="InterPro" id="IPR050351">
    <property type="entry name" value="BphY/WalK/GraS-like"/>
</dbReference>
<feature type="transmembrane region" description="Helical" evidence="12">
    <location>
        <begin position="144"/>
        <end position="166"/>
    </location>
</feature>
<dbReference type="CDD" id="cd00130">
    <property type="entry name" value="PAS"/>
    <property type="match status" value="1"/>
</dbReference>
<organism evidence="14 15">
    <name type="scientific">Halorientalis persicus</name>
    <dbReference type="NCBI Taxonomy" id="1367881"/>
    <lineage>
        <taxon>Archaea</taxon>
        <taxon>Methanobacteriati</taxon>
        <taxon>Methanobacteriota</taxon>
        <taxon>Stenosarchaea group</taxon>
        <taxon>Halobacteria</taxon>
        <taxon>Halobacteriales</taxon>
        <taxon>Haloarculaceae</taxon>
        <taxon>Halorientalis</taxon>
    </lineage>
</organism>
<dbReference type="GO" id="GO:0000155">
    <property type="term" value="F:phosphorelay sensor kinase activity"/>
    <property type="evidence" value="ECO:0007669"/>
    <property type="project" value="InterPro"/>
</dbReference>
<keyword evidence="7" id="KW-0418">Kinase</keyword>
<dbReference type="Pfam" id="PF00989">
    <property type="entry name" value="PAS"/>
    <property type="match status" value="1"/>
</dbReference>
<dbReference type="InterPro" id="IPR036890">
    <property type="entry name" value="HATPase_C_sf"/>
</dbReference>
<name>A0A1H8I188_9EURY</name>
<dbReference type="PROSITE" id="PS50109">
    <property type="entry name" value="HIS_KIN"/>
    <property type="match status" value="1"/>
</dbReference>
<dbReference type="InterPro" id="IPR035965">
    <property type="entry name" value="PAS-like_dom_sf"/>
</dbReference>
<protein>
    <recommendedName>
        <fullName evidence="3">histidine kinase</fullName>
        <ecNumber evidence="3">2.7.13.3</ecNumber>
    </recommendedName>
</protein>
<keyword evidence="10" id="KW-0902">Two-component regulatory system</keyword>
<feature type="transmembrane region" description="Helical" evidence="12">
    <location>
        <begin position="38"/>
        <end position="58"/>
    </location>
</feature>
<dbReference type="AlphaFoldDB" id="A0A1H8I188"/>
<evidence type="ECO:0000256" key="3">
    <source>
        <dbReference type="ARBA" id="ARBA00012438"/>
    </source>
</evidence>
<evidence type="ECO:0000256" key="7">
    <source>
        <dbReference type="ARBA" id="ARBA00022777"/>
    </source>
</evidence>
<dbReference type="SUPFAM" id="SSF55874">
    <property type="entry name" value="ATPase domain of HSP90 chaperone/DNA topoisomerase II/histidine kinase"/>
    <property type="match status" value="1"/>
</dbReference>
<reference evidence="15" key="1">
    <citation type="submission" date="2016-10" db="EMBL/GenBank/DDBJ databases">
        <authorList>
            <person name="Varghese N."/>
            <person name="Submissions S."/>
        </authorList>
    </citation>
    <scope>NUCLEOTIDE SEQUENCE [LARGE SCALE GENOMIC DNA]</scope>
    <source>
        <strain evidence="15">IBRC-M 10043</strain>
    </source>
</reference>
<evidence type="ECO:0000256" key="5">
    <source>
        <dbReference type="ARBA" id="ARBA00022692"/>
    </source>
</evidence>
<evidence type="ECO:0000256" key="12">
    <source>
        <dbReference type="SAM" id="Phobius"/>
    </source>
</evidence>
<dbReference type="EC" id="2.7.13.3" evidence="3"/>
<dbReference type="GO" id="GO:0005524">
    <property type="term" value="F:ATP binding"/>
    <property type="evidence" value="ECO:0007669"/>
    <property type="project" value="UniProtKB-KW"/>
</dbReference>
<evidence type="ECO:0000256" key="4">
    <source>
        <dbReference type="ARBA" id="ARBA00022679"/>
    </source>
</evidence>
<dbReference type="Gene3D" id="3.30.565.10">
    <property type="entry name" value="Histidine kinase-like ATPase, C-terminal domain"/>
    <property type="match status" value="1"/>
</dbReference>
<dbReference type="SUPFAM" id="SSF55785">
    <property type="entry name" value="PYP-like sensor domain (PAS domain)"/>
    <property type="match status" value="1"/>
</dbReference>
<dbReference type="CDD" id="cd00082">
    <property type="entry name" value="HisKA"/>
    <property type="match status" value="1"/>
</dbReference>
<dbReference type="InterPro" id="IPR003661">
    <property type="entry name" value="HisK_dim/P_dom"/>
</dbReference>
<dbReference type="CDD" id="cd00075">
    <property type="entry name" value="HATPase"/>
    <property type="match status" value="1"/>
</dbReference>
<dbReference type="InterPro" id="IPR013767">
    <property type="entry name" value="PAS_fold"/>
</dbReference>
<dbReference type="PANTHER" id="PTHR42878">
    <property type="entry name" value="TWO-COMPONENT HISTIDINE KINASE"/>
    <property type="match status" value="1"/>
</dbReference>
<accession>A0A1H8I188</accession>
<feature type="transmembrane region" description="Helical" evidence="12">
    <location>
        <begin position="64"/>
        <end position="90"/>
    </location>
</feature>
<dbReference type="Pfam" id="PF02518">
    <property type="entry name" value="HATPase_c"/>
    <property type="match status" value="1"/>
</dbReference>
<keyword evidence="6" id="KW-0547">Nucleotide-binding</keyword>
<dbReference type="GO" id="GO:0030295">
    <property type="term" value="F:protein kinase activator activity"/>
    <property type="evidence" value="ECO:0007669"/>
    <property type="project" value="TreeGrafter"/>
</dbReference>
<dbReference type="GO" id="GO:0007234">
    <property type="term" value="P:osmosensory signaling via phosphorelay pathway"/>
    <property type="evidence" value="ECO:0007669"/>
    <property type="project" value="TreeGrafter"/>
</dbReference>
<comment type="subcellular location">
    <subcellularLocation>
        <location evidence="2">Membrane</location>
        <topology evidence="2">Multi-pass membrane protein</topology>
    </subcellularLocation>
</comment>
<dbReference type="EMBL" id="FOCX01000004">
    <property type="protein sequence ID" value="SEN61698.1"/>
    <property type="molecule type" value="Genomic_DNA"/>
</dbReference>
<dbReference type="GO" id="GO:0006355">
    <property type="term" value="P:regulation of DNA-templated transcription"/>
    <property type="evidence" value="ECO:0007669"/>
    <property type="project" value="InterPro"/>
</dbReference>
<comment type="catalytic activity">
    <reaction evidence="1">
        <text>ATP + protein L-histidine = ADP + protein N-phospho-L-histidine.</text>
        <dbReference type="EC" id="2.7.13.3"/>
    </reaction>
</comment>
<evidence type="ECO:0000313" key="14">
    <source>
        <dbReference type="EMBL" id="SEN61698.1"/>
    </source>
</evidence>
<keyword evidence="9 12" id="KW-1133">Transmembrane helix</keyword>
<evidence type="ECO:0000256" key="6">
    <source>
        <dbReference type="ARBA" id="ARBA00022741"/>
    </source>
</evidence>
<feature type="transmembrane region" description="Helical" evidence="12">
    <location>
        <begin position="6"/>
        <end position="26"/>
    </location>
</feature>
<dbReference type="Proteomes" id="UP000198775">
    <property type="component" value="Unassembled WGS sequence"/>
</dbReference>
<sequence>MVGAADVVGVGLASVAIPAFALIAGASKHRSKPGVRGFVVAVVGIGCWSLASGLRALVGDPGVQFVSVVGQLTAVNVTILGWALLVAEFVRRRRIGLWSKPVAAALVIPACTVALAVTSPWHHLVYTSGTVVTAAGFRQFGLGPWYPIHVVYVLSLSIGAAVVLFRELPGSSGFHRRQVTLLFLGWLVGTLGTFDFFLKNVGPWPFAPYVDITPVGFLVGSAVWGLALFRHDLFELVPVGRQTAVETMPDAVLTADVEGRIVDANPAARSLLATDPIRKPVSAVFADYPRLLEHYRDCEERTTDVQILDEGTVRHFSATTTPIVERGQRTGTVIVLRDVSALKRREQELDRHRQVYNRIVRHNLRNELTVIRGNAEEIARRGDGQLTEFAETIRDRSDELIETSEKARRIMRIIEADSHLLTVEGRTLVDGIAAEMREQYPSASIETSGPAEAWVSAHEDLEVAVGNLVENAIVHNEGTPNVEIAVARTGETVELTVTDDGPGIPEHEISVLDRLTETALEHSNGAGLWLVNWIVTKSDGDLDFAVTDRGTTVTVTLQAATVGGDDVTESQELAH</sequence>
<dbReference type="InterPro" id="IPR005467">
    <property type="entry name" value="His_kinase_dom"/>
</dbReference>
<keyword evidence="11 12" id="KW-0472">Membrane</keyword>
<dbReference type="Gene3D" id="3.30.450.20">
    <property type="entry name" value="PAS domain"/>
    <property type="match status" value="1"/>
</dbReference>
<evidence type="ECO:0000256" key="1">
    <source>
        <dbReference type="ARBA" id="ARBA00000085"/>
    </source>
</evidence>
<evidence type="ECO:0000256" key="8">
    <source>
        <dbReference type="ARBA" id="ARBA00022840"/>
    </source>
</evidence>
<evidence type="ECO:0000256" key="10">
    <source>
        <dbReference type="ARBA" id="ARBA00023012"/>
    </source>
</evidence>
<dbReference type="Pfam" id="PF16927">
    <property type="entry name" value="HisKA_7TM"/>
    <property type="match status" value="1"/>
</dbReference>
<feature type="transmembrane region" description="Helical" evidence="12">
    <location>
        <begin position="102"/>
        <end position="124"/>
    </location>
</feature>
<evidence type="ECO:0000256" key="9">
    <source>
        <dbReference type="ARBA" id="ARBA00022989"/>
    </source>
</evidence>
<keyword evidence="15" id="KW-1185">Reference proteome</keyword>
<keyword evidence="4" id="KW-0808">Transferase</keyword>
<dbReference type="InterPro" id="IPR031621">
    <property type="entry name" value="HisKA_7TM"/>
</dbReference>
<evidence type="ECO:0000256" key="2">
    <source>
        <dbReference type="ARBA" id="ARBA00004141"/>
    </source>
</evidence>
<proteinExistence type="predicted"/>
<evidence type="ECO:0000259" key="13">
    <source>
        <dbReference type="PROSITE" id="PS50109"/>
    </source>
</evidence>
<dbReference type="SMART" id="SM00387">
    <property type="entry name" value="HATPase_c"/>
    <property type="match status" value="1"/>
</dbReference>
<dbReference type="PANTHER" id="PTHR42878:SF7">
    <property type="entry name" value="SENSOR HISTIDINE KINASE GLRK"/>
    <property type="match status" value="1"/>
</dbReference>
<gene>
    <name evidence="14" type="ORF">SAMN05216388_100437</name>
</gene>
<dbReference type="GO" id="GO:0000156">
    <property type="term" value="F:phosphorelay response regulator activity"/>
    <property type="evidence" value="ECO:0007669"/>
    <property type="project" value="TreeGrafter"/>
</dbReference>